<name>A0ABD2Y1D9_9GENT</name>
<dbReference type="AlphaFoldDB" id="A0ABD2Y1D9"/>
<accession>A0ABD2Y1D9</accession>
<evidence type="ECO:0000313" key="3">
    <source>
        <dbReference type="Proteomes" id="UP001630127"/>
    </source>
</evidence>
<sequence length="127" mass="13855">MADVVHDRSFASSSANNASISQLRIQHHPYGSRSLKSRTLIPQARPMCGQSQLFSRESSGNQCSSSGPSTSTDANSTDKSNQIRGPATPSNKQNTYEKYLIHLTEDRKIEGPDKVSLTSNLGILNFD</sequence>
<evidence type="ECO:0000256" key="1">
    <source>
        <dbReference type="SAM" id="MobiDB-lite"/>
    </source>
</evidence>
<feature type="compositionally biased region" description="Polar residues" evidence="1">
    <location>
        <begin position="77"/>
        <end position="96"/>
    </location>
</feature>
<proteinExistence type="predicted"/>
<feature type="compositionally biased region" description="Low complexity" evidence="1">
    <location>
        <begin position="55"/>
        <end position="75"/>
    </location>
</feature>
<dbReference type="Proteomes" id="UP001630127">
    <property type="component" value="Unassembled WGS sequence"/>
</dbReference>
<dbReference type="EMBL" id="JBJUIK010000016">
    <property type="protein sequence ID" value="KAL3500510.1"/>
    <property type="molecule type" value="Genomic_DNA"/>
</dbReference>
<organism evidence="2 3">
    <name type="scientific">Cinchona calisaya</name>
    <dbReference type="NCBI Taxonomy" id="153742"/>
    <lineage>
        <taxon>Eukaryota</taxon>
        <taxon>Viridiplantae</taxon>
        <taxon>Streptophyta</taxon>
        <taxon>Embryophyta</taxon>
        <taxon>Tracheophyta</taxon>
        <taxon>Spermatophyta</taxon>
        <taxon>Magnoliopsida</taxon>
        <taxon>eudicotyledons</taxon>
        <taxon>Gunneridae</taxon>
        <taxon>Pentapetalae</taxon>
        <taxon>asterids</taxon>
        <taxon>lamiids</taxon>
        <taxon>Gentianales</taxon>
        <taxon>Rubiaceae</taxon>
        <taxon>Cinchonoideae</taxon>
        <taxon>Cinchoneae</taxon>
        <taxon>Cinchona</taxon>
    </lineage>
</organism>
<feature type="compositionally biased region" description="Low complexity" evidence="1">
    <location>
        <begin position="10"/>
        <end position="21"/>
    </location>
</feature>
<protein>
    <submittedName>
        <fullName evidence="2">Uncharacterized protein</fullName>
    </submittedName>
</protein>
<gene>
    <name evidence="2" type="ORF">ACH5RR_039603</name>
</gene>
<comment type="caution">
    <text evidence="2">The sequence shown here is derived from an EMBL/GenBank/DDBJ whole genome shotgun (WGS) entry which is preliminary data.</text>
</comment>
<reference evidence="2 3" key="1">
    <citation type="submission" date="2024-11" db="EMBL/GenBank/DDBJ databases">
        <title>A near-complete genome assembly of Cinchona calisaya.</title>
        <authorList>
            <person name="Lian D.C."/>
            <person name="Zhao X.W."/>
            <person name="Wei L."/>
        </authorList>
    </citation>
    <scope>NUCLEOTIDE SEQUENCE [LARGE SCALE GENOMIC DNA]</scope>
    <source>
        <tissue evidence="2">Nenye</tissue>
    </source>
</reference>
<keyword evidence="3" id="KW-1185">Reference proteome</keyword>
<evidence type="ECO:0000313" key="2">
    <source>
        <dbReference type="EMBL" id="KAL3500510.1"/>
    </source>
</evidence>
<feature type="region of interest" description="Disordered" evidence="1">
    <location>
        <begin position="1"/>
        <end position="99"/>
    </location>
</feature>